<reference evidence="2" key="1">
    <citation type="submission" date="2016-11" db="EMBL/GenBank/DDBJ databases">
        <authorList>
            <person name="Varghese N."/>
            <person name="Submissions S."/>
        </authorList>
    </citation>
    <scope>NUCLEOTIDE SEQUENCE [LARGE SCALE GENOMIC DNA]</scope>
    <source>
        <strain evidence="2">USBA-503</strain>
    </source>
</reference>
<accession>A0A1M6SYF2</accession>
<proteinExistence type="predicted"/>
<evidence type="ECO:0000313" key="2">
    <source>
        <dbReference type="Proteomes" id="UP000184016"/>
    </source>
</evidence>
<dbReference type="RefSeq" id="WP_072874359.1">
    <property type="nucleotide sequence ID" value="NZ_FRAF01000015.1"/>
</dbReference>
<dbReference type="Proteomes" id="UP000184016">
    <property type="component" value="Unassembled WGS sequence"/>
</dbReference>
<dbReference type="OrthoDB" id="2352933at2"/>
<dbReference type="Pfam" id="PF09148">
    <property type="entry name" value="DUF1934"/>
    <property type="match status" value="1"/>
</dbReference>
<dbReference type="InterPro" id="IPR015231">
    <property type="entry name" value="DUF1934"/>
</dbReference>
<dbReference type="AlphaFoldDB" id="A0A1M6SYF2"/>
<dbReference type="EMBL" id="FRAF01000015">
    <property type="protein sequence ID" value="SHK49723.1"/>
    <property type="molecule type" value="Genomic_DNA"/>
</dbReference>
<name>A0A1M6SYF2_9BACL</name>
<dbReference type="Gene3D" id="2.40.128.20">
    <property type="match status" value="1"/>
</dbReference>
<keyword evidence="2" id="KW-1185">Reference proteome</keyword>
<gene>
    <name evidence="1" type="ORF">SAMN05443507_11511</name>
</gene>
<sequence length="152" mass="17226">MSSFYLGSPLKNVVPLVWSRGDGQNLESSPVLSATWDFRSNAHYLRYFEEAQTEERSTFVIRQDAVTVIRRGAYLWNCTFVSGQKQSSTLYLGGEPYSVEVRTRQLLVDVNATGGQVQLYYSWGFLGEDSEIYLQICFGSCVVRRKQHGSTS</sequence>
<organism evidence="1 2">
    <name type="scientific">Alicyclobacillus tolerans</name>
    <dbReference type="NCBI Taxonomy" id="90970"/>
    <lineage>
        <taxon>Bacteria</taxon>
        <taxon>Bacillati</taxon>
        <taxon>Bacillota</taxon>
        <taxon>Bacilli</taxon>
        <taxon>Bacillales</taxon>
        <taxon>Alicyclobacillaceae</taxon>
        <taxon>Alicyclobacillus</taxon>
    </lineage>
</organism>
<evidence type="ECO:0000313" key="1">
    <source>
        <dbReference type="EMBL" id="SHK49723.1"/>
    </source>
</evidence>
<dbReference type="STRING" id="1830138.SAMN05443507_11511"/>
<dbReference type="SUPFAM" id="SSF50814">
    <property type="entry name" value="Lipocalins"/>
    <property type="match status" value="1"/>
</dbReference>
<protein>
    <submittedName>
        <fullName evidence="1">Uncharacterized beta-barrel protein YwiB, DUF1934 family</fullName>
    </submittedName>
</protein>
<dbReference type="InterPro" id="IPR012674">
    <property type="entry name" value="Calycin"/>
</dbReference>